<keyword evidence="3 6" id="KW-0812">Transmembrane</keyword>
<feature type="transmembrane region" description="Helical" evidence="6">
    <location>
        <begin position="137"/>
        <end position="156"/>
    </location>
</feature>
<gene>
    <name evidence="8" type="ORF">TELCIR_01668</name>
</gene>
<evidence type="ECO:0000256" key="2">
    <source>
        <dbReference type="ARBA" id="ARBA00022448"/>
    </source>
</evidence>
<evidence type="ECO:0000256" key="6">
    <source>
        <dbReference type="RuleBase" id="RU361113"/>
    </source>
</evidence>
<dbReference type="PANTHER" id="PTHR10981">
    <property type="entry name" value="BATTENIN"/>
    <property type="match status" value="1"/>
</dbReference>
<feature type="transmembrane region" description="Helical" evidence="6">
    <location>
        <begin position="199"/>
        <end position="221"/>
    </location>
</feature>
<dbReference type="Pfam" id="PF02487">
    <property type="entry name" value="CLN3"/>
    <property type="match status" value="1"/>
</dbReference>
<dbReference type="GO" id="GO:0007040">
    <property type="term" value="P:lysosome organization"/>
    <property type="evidence" value="ECO:0007669"/>
    <property type="project" value="TreeGrafter"/>
</dbReference>
<dbReference type="Proteomes" id="UP000230423">
    <property type="component" value="Unassembled WGS sequence"/>
</dbReference>
<proteinExistence type="inferred from homology"/>
<keyword evidence="4 6" id="KW-1133">Transmembrane helix</keyword>
<accession>A0A2G9V1A0</accession>
<name>A0A2G9V1A0_TELCI</name>
<dbReference type="OrthoDB" id="5965864at2759"/>
<keyword evidence="9" id="KW-1185">Reference proteome</keyword>
<reference evidence="8 9" key="1">
    <citation type="submission" date="2015-09" db="EMBL/GenBank/DDBJ databases">
        <title>Draft genome of the parasitic nematode Teladorsagia circumcincta isolate WARC Sus (inbred).</title>
        <authorList>
            <person name="Mitreva M."/>
        </authorList>
    </citation>
    <scope>NUCLEOTIDE SEQUENCE [LARGE SCALE GENOMIC DNA]</scope>
    <source>
        <strain evidence="8 9">S</strain>
    </source>
</reference>
<comment type="subcellular location">
    <subcellularLocation>
        <location evidence="1">Endomembrane system</location>
        <topology evidence="1">Multi-pass membrane protein</topology>
    </subcellularLocation>
    <subcellularLocation>
        <location evidence="6">Lysosome membrane</location>
        <topology evidence="6">Multi-pass membrane protein</topology>
    </subcellularLocation>
</comment>
<evidence type="ECO:0000256" key="1">
    <source>
        <dbReference type="ARBA" id="ARBA00004127"/>
    </source>
</evidence>
<sequence length="309" mass="34453">MCKNKGDLVASECPQLATFGIESRLIFDQADENCYQHGVVRKSCRKNQKLNENSNETKIPNGTDMLCVAKGTARQLLNAFLCFDLLFGLCNNYGYVIMLSAAEDIMHVQKGENQTESLDQCEDRISDRHCTPMSTGAVLLANNLPNLFVVFTFPFFMHRIPYMVAIAAWSSGTGGAGLIGSFSYAFLTEQSMANLKPKVALLLQLLVPVVFVLTYLCILVIPDDVHTPGLHPITWIVPKEVTSKNEEEEGYSDTAEGDSHTSEALNSGSSNVKVPQRHLTFIEKIKHIPVRDICFVLWKLTNDYLRILK</sequence>
<dbReference type="GO" id="GO:0051453">
    <property type="term" value="P:regulation of intracellular pH"/>
    <property type="evidence" value="ECO:0007669"/>
    <property type="project" value="TreeGrafter"/>
</dbReference>
<feature type="transmembrane region" description="Helical" evidence="6">
    <location>
        <begin position="162"/>
        <end position="187"/>
    </location>
</feature>
<dbReference type="InterPro" id="IPR003492">
    <property type="entry name" value="Battenin_disease_Cln3"/>
</dbReference>
<comment type="caution">
    <text evidence="6">Lacks conserved residue(s) required for the propagation of feature annotation.</text>
</comment>
<comment type="similarity">
    <text evidence="6">Belongs to the battenin family.</text>
</comment>
<dbReference type="PANTHER" id="PTHR10981:SF0">
    <property type="entry name" value="BATTENIN"/>
    <property type="match status" value="1"/>
</dbReference>
<evidence type="ECO:0000313" key="8">
    <source>
        <dbReference type="EMBL" id="PIO76274.1"/>
    </source>
</evidence>
<protein>
    <recommendedName>
        <fullName evidence="6">Battenin</fullName>
    </recommendedName>
</protein>
<evidence type="ECO:0000256" key="7">
    <source>
        <dbReference type="SAM" id="MobiDB-lite"/>
    </source>
</evidence>
<dbReference type="EMBL" id="KZ345065">
    <property type="protein sequence ID" value="PIO76274.1"/>
    <property type="molecule type" value="Genomic_DNA"/>
</dbReference>
<dbReference type="GO" id="GO:0005765">
    <property type="term" value="C:lysosomal membrane"/>
    <property type="evidence" value="ECO:0007669"/>
    <property type="project" value="UniProtKB-SubCell"/>
</dbReference>
<dbReference type="GO" id="GO:0012505">
    <property type="term" value="C:endomembrane system"/>
    <property type="evidence" value="ECO:0007669"/>
    <property type="project" value="UniProtKB-SubCell"/>
</dbReference>
<dbReference type="PRINTS" id="PR01315">
    <property type="entry name" value="BATTENIN"/>
</dbReference>
<keyword evidence="6" id="KW-0458">Lysosome</keyword>
<evidence type="ECO:0000256" key="3">
    <source>
        <dbReference type="ARBA" id="ARBA00022692"/>
    </source>
</evidence>
<keyword evidence="2" id="KW-0813">Transport</keyword>
<evidence type="ECO:0000313" key="9">
    <source>
        <dbReference type="Proteomes" id="UP000230423"/>
    </source>
</evidence>
<organism evidence="8 9">
    <name type="scientific">Teladorsagia circumcincta</name>
    <name type="common">Brown stomach worm</name>
    <name type="synonym">Ostertagia circumcincta</name>
    <dbReference type="NCBI Taxonomy" id="45464"/>
    <lineage>
        <taxon>Eukaryota</taxon>
        <taxon>Metazoa</taxon>
        <taxon>Ecdysozoa</taxon>
        <taxon>Nematoda</taxon>
        <taxon>Chromadorea</taxon>
        <taxon>Rhabditida</taxon>
        <taxon>Rhabditina</taxon>
        <taxon>Rhabditomorpha</taxon>
        <taxon>Strongyloidea</taxon>
        <taxon>Trichostrongylidae</taxon>
        <taxon>Teladorsagia</taxon>
    </lineage>
</organism>
<keyword evidence="5 6" id="KW-0472">Membrane</keyword>
<evidence type="ECO:0000256" key="5">
    <source>
        <dbReference type="ARBA" id="ARBA00023136"/>
    </source>
</evidence>
<evidence type="ECO:0000256" key="4">
    <source>
        <dbReference type="ARBA" id="ARBA00022989"/>
    </source>
</evidence>
<dbReference type="AlphaFoldDB" id="A0A2G9V1A0"/>
<feature type="region of interest" description="Disordered" evidence="7">
    <location>
        <begin position="244"/>
        <end position="270"/>
    </location>
</feature>